<sequence>MVAGCVMCSRVLAVTAWECVVVWAFRFHDVLQGCQEVLLNGLGPSHRPWHLVMEWVWKECWMCSQVLGCRCHLRRAAAHVQRIFVLECCGMGYRSM</sequence>
<evidence type="ECO:0000313" key="2">
    <source>
        <dbReference type="Proteomes" id="UP000474061"/>
    </source>
</evidence>
<comment type="caution">
    <text evidence="1">The sequence shown here is derived from an EMBL/GenBank/DDBJ whole genome shotgun (WGS) entry which is preliminary data.</text>
</comment>
<accession>A0A9Q4MIR9</accession>
<dbReference type="EMBL" id="VDCJ01000341">
    <property type="protein sequence ID" value="MRU23595.1"/>
    <property type="molecule type" value="Genomic_DNA"/>
</dbReference>
<reference evidence="1" key="2">
    <citation type="journal article" date="2020" name="Appl. Environ. Microbiol.">
        <title>Multiple intercontinental introductions associated with the emergence of a plant pathogen in Europe.</title>
        <authorList>
            <person name="Landa B.B."/>
            <person name="Castillo A.I."/>
            <person name="Giampetruzzi A."/>
            <person name="Kahn A."/>
            <person name="Roman-Ecija M."/>
            <person name="Velasco-Amo M.P."/>
            <person name="Navas-Cortes J.A."/>
            <person name="Marco-Noales E."/>
            <person name="Barbe S."/>
            <person name="Moralejo E."/>
            <person name="Coletta-Filho H.D."/>
            <person name="Saldarelli P."/>
            <person name="Saponari M."/>
            <person name="Almeida R.P.P."/>
        </authorList>
    </citation>
    <scope>NUCLEOTIDE SEQUENCE</scope>
    <source>
        <strain evidence="1">XYL1981</strain>
    </source>
</reference>
<dbReference type="Proteomes" id="UP000474061">
    <property type="component" value="Unassembled WGS sequence"/>
</dbReference>
<organism evidence="1 2">
    <name type="scientific">Xylella fastidiosa subsp. multiplex</name>
    <dbReference type="NCBI Taxonomy" id="644357"/>
    <lineage>
        <taxon>Bacteria</taxon>
        <taxon>Pseudomonadati</taxon>
        <taxon>Pseudomonadota</taxon>
        <taxon>Gammaproteobacteria</taxon>
        <taxon>Lysobacterales</taxon>
        <taxon>Lysobacteraceae</taxon>
        <taxon>Xylella</taxon>
    </lineage>
</organism>
<proteinExistence type="predicted"/>
<dbReference type="AlphaFoldDB" id="A0A9Q4MIR9"/>
<name>A0A9Q4MIR9_XYLFS</name>
<gene>
    <name evidence="1" type="ORF">FG476_05765</name>
</gene>
<evidence type="ECO:0000313" key="1">
    <source>
        <dbReference type="EMBL" id="MRU23595.1"/>
    </source>
</evidence>
<reference evidence="1" key="1">
    <citation type="submission" date="2019-05" db="EMBL/GenBank/DDBJ databases">
        <authorList>
            <person name="Castillo A."/>
            <person name="Giampetruzzi A."/>
            <person name="Landa B."/>
            <person name="Saponari M."/>
            <person name="Almeida R.P.P."/>
            <person name="Moralejo E."/>
            <person name="Marco-Noales E."/>
            <person name="Velasco-Amo M.P."/>
            <person name="Roman-Ecija M."/>
            <person name="Navarro I."/>
            <person name="Monterde A."/>
            <person name="Barbe S."/>
        </authorList>
    </citation>
    <scope>NUCLEOTIDE SEQUENCE</scope>
    <source>
        <strain evidence="1">XYL1981</strain>
    </source>
</reference>
<protein>
    <submittedName>
        <fullName evidence="1">Uncharacterized protein</fullName>
    </submittedName>
</protein>